<feature type="signal peptide" evidence="4">
    <location>
        <begin position="1"/>
        <end position="19"/>
    </location>
</feature>
<evidence type="ECO:0000313" key="7">
    <source>
        <dbReference type="Proteomes" id="UP000558997"/>
    </source>
</evidence>
<gene>
    <name evidence="6" type="ORF">HDA44_000868</name>
</gene>
<dbReference type="RefSeq" id="WP_184831520.1">
    <property type="nucleotide sequence ID" value="NZ_BAAAVN010000010.1"/>
</dbReference>
<dbReference type="SUPFAM" id="SSF53850">
    <property type="entry name" value="Periplasmic binding protein-like II"/>
    <property type="match status" value="1"/>
</dbReference>
<dbReference type="InterPro" id="IPR030678">
    <property type="entry name" value="Peptide/Ni-bd"/>
</dbReference>
<dbReference type="GO" id="GO:0042597">
    <property type="term" value="C:periplasmic space"/>
    <property type="evidence" value="ECO:0007669"/>
    <property type="project" value="UniProtKB-ARBA"/>
</dbReference>
<proteinExistence type="inferred from homology"/>
<organism evidence="6 7">
    <name type="scientific">Kribbella solani</name>
    <dbReference type="NCBI Taxonomy" id="236067"/>
    <lineage>
        <taxon>Bacteria</taxon>
        <taxon>Bacillati</taxon>
        <taxon>Actinomycetota</taxon>
        <taxon>Actinomycetes</taxon>
        <taxon>Propionibacteriales</taxon>
        <taxon>Kribbellaceae</taxon>
        <taxon>Kribbella</taxon>
    </lineage>
</organism>
<dbReference type="GO" id="GO:0043190">
    <property type="term" value="C:ATP-binding cassette (ABC) transporter complex"/>
    <property type="evidence" value="ECO:0007669"/>
    <property type="project" value="InterPro"/>
</dbReference>
<comment type="caution">
    <text evidence="6">The sequence shown here is derived from an EMBL/GenBank/DDBJ whole genome shotgun (WGS) entry which is preliminary data.</text>
</comment>
<name>A0A841DM69_9ACTN</name>
<feature type="chain" id="PRO_5039004997" evidence="4">
    <location>
        <begin position="20"/>
        <end position="530"/>
    </location>
</feature>
<comment type="similarity">
    <text evidence="1">Belongs to the bacterial solute-binding protein 5 family.</text>
</comment>
<dbReference type="PROSITE" id="PS51257">
    <property type="entry name" value="PROKAR_LIPOPROTEIN"/>
    <property type="match status" value="1"/>
</dbReference>
<dbReference type="GO" id="GO:1904680">
    <property type="term" value="F:peptide transmembrane transporter activity"/>
    <property type="evidence" value="ECO:0007669"/>
    <property type="project" value="TreeGrafter"/>
</dbReference>
<protein>
    <submittedName>
        <fullName evidence="6">Peptide/nickel transport system substrate-binding protein</fullName>
    </submittedName>
</protein>
<dbReference type="Proteomes" id="UP000558997">
    <property type="component" value="Unassembled WGS sequence"/>
</dbReference>
<dbReference type="PIRSF" id="PIRSF002741">
    <property type="entry name" value="MppA"/>
    <property type="match status" value="1"/>
</dbReference>
<accession>A0A841DM69</accession>
<dbReference type="Gene3D" id="3.40.190.10">
    <property type="entry name" value="Periplasmic binding protein-like II"/>
    <property type="match status" value="1"/>
</dbReference>
<evidence type="ECO:0000256" key="1">
    <source>
        <dbReference type="ARBA" id="ARBA00005695"/>
    </source>
</evidence>
<dbReference type="InterPro" id="IPR000914">
    <property type="entry name" value="SBP_5_dom"/>
</dbReference>
<dbReference type="InterPro" id="IPR039424">
    <property type="entry name" value="SBP_5"/>
</dbReference>
<dbReference type="PANTHER" id="PTHR30290:SF9">
    <property type="entry name" value="OLIGOPEPTIDE-BINDING PROTEIN APPA"/>
    <property type="match status" value="1"/>
</dbReference>
<evidence type="ECO:0000313" key="6">
    <source>
        <dbReference type="EMBL" id="MBB5977527.1"/>
    </source>
</evidence>
<dbReference type="EMBL" id="JACHNF010000001">
    <property type="protein sequence ID" value="MBB5977527.1"/>
    <property type="molecule type" value="Genomic_DNA"/>
</dbReference>
<keyword evidence="3 4" id="KW-0732">Signal</keyword>
<evidence type="ECO:0000256" key="2">
    <source>
        <dbReference type="ARBA" id="ARBA00022448"/>
    </source>
</evidence>
<dbReference type="PANTHER" id="PTHR30290">
    <property type="entry name" value="PERIPLASMIC BINDING COMPONENT OF ABC TRANSPORTER"/>
    <property type="match status" value="1"/>
</dbReference>
<dbReference type="GO" id="GO:0015833">
    <property type="term" value="P:peptide transport"/>
    <property type="evidence" value="ECO:0007669"/>
    <property type="project" value="TreeGrafter"/>
</dbReference>
<dbReference type="CDD" id="cd00995">
    <property type="entry name" value="PBP2_NikA_DppA_OppA_like"/>
    <property type="match status" value="1"/>
</dbReference>
<evidence type="ECO:0000256" key="3">
    <source>
        <dbReference type="ARBA" id="ARBA00022729"/>
    </source>
</evidence>
<evidence type="ECO:0000256" key="4">
    <source>
        <dbReference type="SAM" id="SignalP"/>
    </source>
</evidence>
<keyword evidence="7" id="KW-1185">Reference proteome</keyword>
<feature type="domain" description="Solute-binding protein family 5" evidence="5">
    <location>
        <begin position="84"/>
        <end position="445"/>
    </location>
</feature>
<evidence type="ECO:0000259" key="5">
    <source>
        <dbReference type="Pfam" id="PF00496"/>
    </source>
</evidence>
<sequence length="530" mass="54924">MSALWKVTALAGGVMLALAACGTGGSSTGNAASTAKLVSGATFTYSTSTSLGSLDPYQTTLNDTFVFDSFLYGTLIVLDANGNVQAQLAEKWSAEGTKKATFTLRAGVTCSDGSRLQASDVAAVMNYLAKPASRSPLLGQLVQPGTTATADDATRTVTITSGKPDPFLVESLGSTPIVCKAALENPKLRAEGKAGSGAYKISEIAQGDHYTAELRTDYAWGPGDWKSNGAGVPAKVTARVVSSPTTAANLLLSGELNSARLSGIEQVRVAARKLPSVNTQLPAELLFNQAAGRPAADLAVRTAIVQALDLAKIGKVLSGDKGEPLRQILQGGVPNYCPGNTVQGNLPATDVAAAKAALDKAGWTVGADGIRAKNGRQLAFVMIYKFTSGQPTAAAELIQEQLKAIGVKVTPKVVDGPAAGNALGTDNWDLLMANLQVNNPYAFVPSFSGAAFPDGGTNFGSAHNAEYDQLTAKAAAMPGKTGCELWNQAEAALVRNVDIVPFYALDTPIFGNRATFTIARFAWSIQMTAN</sequence>
<dbReference type="AlphaFoldDB" id="A0A841DM69"/>
<dbReference type="Pfam" id="PF00496">
    <property type="entry name" value="SBP_bac_5"/>
    <property type="match status" value="1"/>
</dbReference>
<keyword evidence="2" id="KW-0813">Transport</keyword>
<reference evidence="6 7" key="1">
    <citation type="submission" date="2020-08" db="EMBL/GenBank/DDBJ databases">
        <title>Sequencing the genomes of 1000 actinobacteria strains.</title>
        <authorList>
            <person name="Klenk H.-P."/>
        </authorList>
    </citation>
    <scope>NUCLEOTIDE SEQUENCE [LARGE SCALE GENOMIC DNA]</scope>
    <source>
        <strain evidence="6 7">DSM 17294</strain>
    </source>
</reference>
<dbReference type="Gene3D" id="3.10.105.10">
    <property type="entry name" value="Dipeptide-binding Protein, Domain 3"/>
    <property type="match status" value="1"/>
</dbReference>